<feature type="compositionally biased region" description="Basic and acidic residues" evidence="2">
    <location>
        <begin position="299"/>
        <end position="310"/>
    </location>
</feature>
<dbReference type="SUPFAM" id="SSF57667">
    <property type="entry name" value="beta-beta-alpha zinc fingers"/>
    <property type="match status" value="2"/>
</dbReference>
<evidence type="ECO:0000256" key="2">
    <source>
        <dbReference type="SAM" id="MobiDB-lite"/>
    </source>
</evidence>
<proteinExistence type="predicted"/>
<dbReference type="OrthoDB" id="21474at2759"/>
<dbReference type="InParanoid" id="A0A2H3DJK0"/>
<dbReference type="InterPro" id="IPR036236">
    <property type="entry name" value="Znf_C2H2_sf"/>
</dbReference>
<dbReference type="PROSITE" id="PS51804">
    <property type="entry name" value="ZF_C2HC_LYAR"/>
    <property type="match status" value="1"/>
</dbReference>
<dbReference type="OMA" id="DTHPISE"/>
<feature type="region of interest" description="Disordered" evidence="2">
    <location>
        <begin position="61"/>
        <end position="378"/>
    </location>
</feature>
<keyword evidence="1" id="KW-0479">Metal-binding</keyword>
<dbReference type="Proteomes" id="UP000217790">
    <property type="component" value="Unassembled WGS sequence"/>
</dbReference>
<dbReference type="EMBL" id="KZ293652">
    <property type="protein sequence ID" value="PBK95401.1"/>
    <property type="molecule type" value="Genomic_DNA"/>
</dbReference>
<keyword evidence="1" id="KW-0863">Zinc-finger</keyword>
<feature type="compositionally biased region" description="Basic and acidic residues" evidence="2">
    <location>
        <begin position="178"/>
        <end position="196"/>
    </location>
</feature>
<feature type="compositionally biased region" description="Basic and acidic residues" evidence="2">
    <location>
        <begin position="137"/>
        <end position="149"/>
    </location>
</feature>
<gene>
    <name evidence="4" type="ORF">ARMGADRAFT_1053092</name>
</gene>
<sequence>MVSFHCNGCDDVVTKPKLMAHWNRCYAQVDCLDCSKTFNNPGEFKSHTSCVSEAEKYEKSVYKGPKTAPKNHYPPPDSAPAPSLQSSRGSFRGRGRGGYNNGWGRPQVPGTGANGTPLGTPKGSPPPVEVISLPQKRKADEIEQDKSEVKVNGATSDTKLSNDVDSKLMKKSKKEKKKKEEEATRPTKDDKKEIKEKKSKPNAGEETGVEGLNNRKEKDSVRERESTDAAGRSGEKEKEKERKEKKHRTKKDDESSKGSREDGNVPSAEDESGSKLRKEKRKHKEDGKEEKKKSKKRTHESDEKAGKDAEVNALNVESRKRKREINEEERSQPILEEKEKRSRKEKRSKEEKKEKGHKKHRRSTEGVVESAPLIAVGA</sequence>
<evidence type="ECO:0000256" key="1">
    <source>
        <dbReference type="PROSITE-ProRule" id="PRU01145"/>
    </source>
</evidence>
<dbReference type="Gene3D" id="3.30.1490.490">
    <property type="match status" value="1"/>
</dbReference>
<reference evidence="5" key="1">
    <citation type="journal article" date="2017" name="Nat. Ecol. Evol.">
        <title>Genome expansion and lineage-specific genetic innovations in the forest pathogenic fungi Armillaria.</title>
        <authorList>
            <person name="Sipos G."/>
            <person name="Prasanna A.N."/>
            <person name="Walter M.C."/>
            <person name="O'Connor E."/>
            <person name="Balint B."/>
            <person name="Krizsan K."/>
            <person name="Kiss B."/>
            <person name="Hess J."/>
            <person name="Varga T."/>
            <person name="Slot J."/>
            <person name="Riley R."/>
            <person name="Boka B."/>
            <person name="Rigling D."/>
            <person name="Barry K."/>
            <person name="Lee J."/>
            <person name="Mihaltcheva S."/>
            <person name="LaButti K."/>
            <person name="Lipzen A."/>
            <person name="Waldron R."/>
            <person name="Moloney N.M."/>
            <person name="Sperisen C."/>
            <person name="Kredics L."/>
            <person name="Vagvoelgyi C."/>
            <person name="Patrignani A."/>
            <person name="Fitzpatrick D."/>
            <person name="Nagy I."/>
            <person name="Doyle S."/>
            <person name="Anderson J.B."/>
            <person name="Grigoriev I.V."/>
            <person name="Gueldener U."/>
            <person name="Muensterkoetter M."/>
            <person name="Nagy L.G."/>
        </authorList>
    </citation>
    <scope>NUCLEOTIDE SEQUENCE [LARGE SCALE GENOMIC DNA]</scope>
    <source>
        <strain evidence="5">Ar21-2</strain>
    </source>
</reference>
<keyword evidence="5" id="KW-1185">Reference proteome</keyword>
<accession>A0A2H3DJK0</accession>
<keyword evidence="1" id="KW-0862">Zinc</keyword>
<feature type="domain" description="Zinc finger C2H2 LYAR-type" evidence="3">
    <location>
        <begin position="30"/>
        <end position="57"/>
    </location>
</feature>
<evidence type="ECO:0000313" key="4">
    <source>
        <dbReference type="EMBL" id="PBK95401.1"/>
    </source>
</evidence>
<evidence type="ECO:0000259" key="3">
    <source>
        <dbReference type="Pfam" id="PF08790"/>
    </source>
</evidence>
<feature type="compositionally biased region" description="Basic and acidic residues" evidence="2">
    <location>
        <begin position="250"/>
        <end position="263"/>
    </location>
</feature>
<dbReference type="AlphaFoldDB" id="A0A2H3DJK0"/>
<dbReference type="Pfam" id="PF08790">
    <property type="entry name" value="zf-LYAR"/>
    <property type="match status" value="1"/>
</dbReference>
<feature type="compositionally biased region" description="Basic and acidic residues" evidence="2">
    <location>
        <begin position="213"/>
        <end position="242"/>
    </location>
</feature>
<feature type="compositionally biased region" description="Basic and acidic residues" evidence="2">
    <location>
        <begin position="324"/>
        <end position="354"/>
    </location>
</feature>
<evidence type="ECO:0000313" key="5">
    <source>
        <dbReference type="Proteomes" id="UP000217790"/>
    </source>
</evidence>
<dbReference type="STRING" id="47427.A0A2H3DJK0"/>
<dbReference type="InterPro" id="IPR014898">
    <property type="entry name" value="Znf_C2H2_LYAR"/>
</dbReference>
<organism evidence="4 5">
    <name type="scientific">Armillaria gallica</name>
    <name type="common">Bulbous honey fungus</name>
    <name type="synonym">Armillaria bulbosa</name>
    <dbReference type="NCBI Taxonomy" id="47427"/>
    <lineage>
        <taxon>Eukaryota</taxon>
        <taxon>Fungi</taxon>
        <taxon>Dikarya</taxon>
        <taxon>Basidiomycota</taxon>
        <taxon>Agaricomycotina</taxon>
        <taxon>Agaricomycetes</taxon>
        <taxon>Agaricomycetidae</taxon>
        <taxon>Agaricales</taxon>
        <taxon>Marasmiineae</taxon>
        <taxon>Physalacriaceae</taxon>
        <taxon>Armillaria</taxon>
    </lineage>
</organism>
<dbReference type="GO" id="GO:0008270">
    <property type="term" value="F:zinc ion binding"/>
    <property type="evidence" value="ECO:0007669"/>
    <property type="project" value="UniProtKB-KW"/>
</dbReference>
<name>A0A2H3DJK0_ARMGA</name>
<protein>
    <recommendedName>
        <fullName evidence="3">Zinc finger C2H2 LYAR-type domain-containing protein</fullName>
    </recommendedName>
</protein>